<dbReference type="EMBL" id="CAADGH010000048">
    <property type="protein sequence ID" value="VFK76237.1"/>
    <property type="molecule type" value="Genomic_DNA"/>
</dbReference>
<accession>A0A450XW11</accession>
<reference evidence="2" key="1">
    <citation type="submission" date="2019-02" db="EMBL/GenBank/DDBJ databases">
        <authorList>
            <person name="Gruber-Vodicka R. H."/>
            <person name="Seah K. B. B."/>
        </authorList>
    </citation>
    <scope>NUCLEOTIDE SEQUENCE</scope>
    <source>
        <strain evidence="1">BECK_BZ197</strain>
        <strain evidence="3">BECK_BZ198</strain>
        <strain evidence="2">BECK_BZ199</strain>
    </source>
</reference>
<dbReference type="EMBL" id="CAADFO010000048">
    <property type="protein sequence ID" value="VFK29320.1"/>
    <property type="molecule type" value="Genomic_DNA"/>
</dbReference>
<protein>
    <submittedName>
        <fullName evidence="2">Uncharacterized protein</fullName>
    </submittedName>
</protein>
<organism evidence="2">
    <name type="scientific">Candidatus Kentrum sp. MB</name>
    <dbReference type="NCBI Taxonomy" id="2138164"/>
    <lineage>
        <taxon>Bacteria</taxon>
        <taxon>Pseudomonadati</taxon>
        <taxon>Pseudomonadota</taxon>
        <taxon>Gammaproteobacteria</taxon>
        <taxon>Candidatus Kentrum</taxon>
    </lineage>
</organism>
<gene>
    <name evidence="1" type="ORF">BECKMB1821G_GA0114241_10482</name>
    <name evidence="3" type="ORF">BECKMB1821H_GA0114242_10482</name>
    <name evidence="2" type="ORF">BECKMB1821I_GA0114274_10472</name>
</gene>
<sequence>MSQTSFLFDSFPRRAVEKKSIGSHRSLGTDSVSVNATFHYSLLSPAQAHKLPHSKLGARERVGRKSDVRYWSNGSGSGVLSPDGGRIGSVKAGCLPVRVLRKATILVFSWGVNFLPTCNLPMISTASPRVFA</sequence>
<dbReference type="AlphaFoldDB" id="A0A450XW11"/>
<name>A0A450XW11_9GAMM</name>
<evidence type="ECO:0000313" key="2">
    <source>
        <dbReference type="EMBL" id="VFK33494.1"/>
    </source>
</evidence>
<proteinExistence type="predicted"/>
<evidence type="ECO:0000313" key="3">
    <source>
        <dbReference type="EMBL" id="VFK76237.1"/>
    </source>
</evidence>
<evidence type="ECO:0000313" key="1">
    <source>
        <dbReference type="EMBL" id="VFK29320.1"/>
    </source>
</evidence>
<dbReference type="EMBL" id="CAADFQ010000047">
    <property type="protein sequence ID" value="VFK33494.1"/>
    <property type="molecule type" value="Genomic_DNA"/>
</dbReference>